<comment type="caution">
    <text evidence="5">The sequence shown here is derived from an EMBL/GenBank/DDBJ whole genome shotgun (WGS) entry which is preliminary data.</text>
</comment>
<dbReference type="GO" id="GO:0005737">
    <property type="term" value="C:cytoplasm"/>
    <property type="evidence" value="ECO:0007669"/>
    <property type="project" value="TreeGrafter"/>
</dbReference>
<gene>
    <name evidence="5" type="ORF">Glove_271g79</name>
</gene>
<dbReference type="AlphaFoldDB" id="A0A397ICG4"/>
<accession>A0A397ICG4</accession>
<keyword evidence="6" id="KW-1185">Reference proteome</keyword>
<proteinExistence type="inferred from homology"/>
<dbReference type="Proteomes" id="UP000266861">
    <property type="component" value="Unassembled WGS sequence"/>
</dbReference>
<evidence type="ECO:0000256" key="1">
    <source>
        <dbReference type="ARBA" id="ARBA00005446"/>
    </source>
</evidence>
<name>A0A397ICG4_9GLOM</name>
<dbReference type="SUPFAM" id="SSF52540">
    <property type="entry name" value="P-loop containing nucleoside triphosphate hydrolases"/>
    <property type="match status" value="1"/>
</dbReference>
<evidence type="ECO:0000313" key="6">
    <source>
        <dbReference type="Proteomes" id="UP000266861"/>
    </source>
</evidence>
<dbReference type="GO" id="GO:0000724">
    <property type="term" value="P:double-strand break repair via homologous recombination"/>
    <property type="evidence" value="ECO:0007669"/>
    <property type="project" value="TreeGrafter"/>
</dbReference>
<dbReference type="GO" id="GO:0005694">
    <property type="term" value="C:chromosome"/>
    <property type="evidence" value="ECO:0007669"/>
    <property type="project" value="TreeGrafter"/>
</dbReference>
<evidence type="ECO:0000256" key="3">
    <source>
        <dbReference type="ARBA" id="ARBA00023235"/>
    </source>
</evidence>
<keyword evidence="2" id="KW-0238">DNA-binding</keyword>
<dbReference type="InterPro" id="IPR027417">
    <property type="entry name" value="P-loop_NTPase"/>
</dbReference>
<dbReference type="Gene3D" id="3.40.50.300">
    <property type="entry name" value="P-loop containing nucleotide triphosphate hydrolases"/>
    <property type="match status" value="2"/>
</dbReference>
<dbReference type="GO" id="GO:0005634">
    <property type="term" value="C:nucleus"/>
    <property type="evidence" value="ECO:0007669"/>
    <property type="project" value="TreeGrafter"/>
</dbReference>
<evidence type="ECO:0000256" key="4">
    <source>
        <dbReference type="ARBA" id="ARBA00023242"/>
    </source>
</evidence>
<sequence length="181" mass="20809">MTANKIIIVDLRGAKQTDYILKNHANVVCYQVLNNKQDNKVTFVISSLLSLMHDQISHLNNGIYEPDNPASRLTLLYLTPKTINRMIALTTTAIKVRDLIRSLGIPNCKLHTKKLTGHGLKERLRLQGDWNSVQIDKSDVRCVIHPSFPQYLEGYYQEIDRAERDGLDSKCILFYSYLYEI</sequence>
<reference evidence="5 6" key="1">
    <citation type="submission" date="2018-08" db="EMBL/GenBank/DDBJ databases">
        <title>Genome and evolution of the arbuscular mycorrhizal fungus Diversispora epigaea (formerly Glomus versiforme) and its bacterial endosymbionts.</title>
        <authorList>
            <person name="Sun X."/>
            <person name="Fei Z."/>
            <person name="Harrison M."/>
        </authorList>
    </citation>
    <scope>NUCLEOTIDE SEQUENCE [LARGE SCALE GENOMIC DNA]</scope>
    <source>
        <strain evidence="5 6">IT104</strain>
    </source>
</reference>
<dbReference type="OrthoDB" id="10261556at2759"/>
<dbReference type="PANTHER" id="PTHR13710:SF153">
    <property type="entry name" value="RECQ-LIKE DNA HELICASE BLM"/>
    <property type="match status" value="1"/>
</dbReference>
<dbReference type="GO" id="GO:0003677">
    <property type="term" value="F:DNA binding"/>
    <property type="evidence" value="ECO:0007669"/>
    <property type="project" value="UniProtKB-KW"/>
</dbReference>
<keyword evidence="4" id="KW-0539">Nucleus</keyword>
<dbReference type="STRING" id="1348612.A0A397ICG4"/>
<comment type="similarity">
    <text evidence="1">Belongs to the helicase family. RecQ subfamily.</text>
</comment>
<protein>
    <recommendedName>
        <fullName evidence="7">Helicase C-terminal domain-containing protein</fullName>
    </recommendedName>
</protein>
<dbReference type="EMBL" id="PQFF01000248">
    <property type="protein sequence ID" value="RHZ70500.1"/>
    <property type="molecule type" value="Genomic_DNA"/>
</dbReference>
<organism evidence="5 6">
    <name type="scientific">Diversispora epigaea</name>
    <dbReference type="NCBI Taxonomy" id="1348612"/>
    <lineage>
        <taxon>Eukaryota</taxon>
        <taxon>Fungi</taxon>
        <taxon>Fungi incertae sedis</taxon>
        <taxon>Mucoromycota</taxon>
        <taxon>Glomeromycotina</taxon>
        <taxon>Glomeromycetes</taxon>
        <taxon>Diversisporales</taxon>
        <taxon>Diversisporaceae</taxon>
        <taxon>Diversispora</taxon>
    </lineage>
</organism>
<evidence type="ECO:0000313" key="5">
    <source>
        <dbReference type="EMBL" id="RHZ70500.1"/>
    </source>
</evidence>
<keyword evidence="3" id="KW-0413">Isomerase</keyword>
<evidence type="ECO:0008006" key="7">
    <source>
        <dbReference type="Google" id="ProtNLM"/>
    </source>
</evidence>
<dbReference type="GO" id="GO:0043138">
    <property type="term" value="F:3'-5' DNA helicase activity"/>
    <property type="evidence" value="ECO:0007669"/>
    <property type="project" value="TreeGrafter"/>
</dbReference>
<dbReference type="GO" id="GO:0009378">
    <property type="term" value="F:four-way junction helicase activity"/>
    <property type="evidence" value="ECO:0007669"/>
    <property type="project" value="TreeGrafter"/>
</dbReference>
<evidence type="ECO:0000256" key="2">
    <source>
        <dbReference type="ARBA" id="ARBA00023125"/>
    </source>
</evidence>
<dbReference type="PANTHER" id="PTHR13710">
    <property type="entry name" value="DNA HELICASE RECQ FAMILY MEMBER"/>
    <property type="match status" value="1"/>
</dbReference>